<organism evidence="18 19">
    <name type="scientific">Paralvinella palmiformis</name>
    <dbReference type="NCBI Taxonomy" id="53620"/>
    <lineage>
        <taxon>Eukaryota</taxon>
        <taxon>Metazoa</taxon>
        <taxon>Spiralia</taxon>
        <taxon>Lophotrochozoa</taxon>
        <taxon>Annelida</taxon>
        <taxon>Polychaeta</taxon>
        <taxon>Sedentaria</taxon>
        <taxon>Canalipalpata</taxon>
        <taxon>Terebellida</taxon>
        <taxon>Terebelliformia</taxon>
        <taxon>Alvinellidae</taxon>
        <taxon>Paralvinella</taxon>
    </lineage>
</organism>
<comment type="catalytic activity">
    <reaction evidence="11">
        <text>L-threonyl-[protein] + ATP = O-phospho-L-threonyl-[protein] + ADP + H(+)</text>
        <dbReference type="Rhea" id="RHEA:46608"/>
        <dbReference type="Rhea" id="RHEA-COMP:11060"/>
        <dbReference type="Rhea" id="RHEA-COMP:11605"/>
        <dbReference type="ChEBI" id="CHEBI:15378"/>
        <dbReference type="ChEBI" id="CHEBI:30013"/>
        <dbReference type="ChEBI" id="CHEBI:30616"/>
        <dbReference type="ChEBI" id="CHEBI:61977"/>
        <dbReference type="ChEBI" id="CHEBI:456216"/>
        <dbReference type="EC" id="2.7.11.1"/>
    </reaction>
</comment>
<comment type="catalytic activity">
    <reaction evidence="12">
        <text>L-seryl-[protein] + ATP = O-phospho-L-seryl-[protein] + ADP + H(+)</text>
        <dbReference type="Rhea" id="RHEA:17989"/>
        <dbReference type="Rhea" id="RHEA-COMP:9863"/>
        <dbReference type="Rhea" id="RHEA-COMP:11604"/>
        <dbReference type="ChEBI" id="CHEBI:15378"/>
        <dbReference type="ChEBI" id="CHEBI:29999"/>
        <dbReference type="ChEBI" id="CHEBI:30616"/>
        <dbReference type="ChEBI" id="CHEBI:83421"/>
        <dbReference type="ChEBI" id="CHEBI:456216"/>
        <dbReference type="EC" id="2.7.11.1"/>
    </reaction>
</comment>
<dbReference type="InterPro" id="IPR017348">
    <property type="entry name" value="PIM1/2/3"/>
</dbReference>
<comment type="similarity">
    <text evidence="16">Belongs to the protein kinase superfamily.</text>
</comment>
<gene>
    <name evidence="18" type="ORF">LSH36_23g01022</name>
</gene>
<evidence type="ECO:0000256" key="14">
    <source>
        <dbReference type="PIRSR" id="PIRSR037993-2"/>
    </source>
</evidence>
<feature type="active site" description="Proton acceptor" evidence="13">
    <location>
        <position position="173"/>
    </location>
</feature>
<dbReference type="Gene3D" id="3.30.200.20">
    <property type="entry name" value="Phosphorylase Kinase, domain 1"/>
    <property type="match status" value="1"/>
</dbReference>
<feature type="binding site" evidence="14 15">
    <location>
        <position position="75"/>
    </location>
    <ligand>
        <name>ATP</name>
        <dbReference type="ChEBI" id="CHEBI:30616"/>
    </ligand>
</feature>
<evidence type="ECO:0000256" key="10">
    <source>
        <dbReference type="ARBA" id="ARBA00023200"/>
    </source>
</evidence>
<feature type="domain" description="Protein kinase" evidence="17">
    <location>
        <begin position="46"/>
        <end position="296"/>
    </location>
</feature>
<keyword evidence="10" id="KW-1035">Host cytoplasm</keyword>
<dbReference type="AlphaFoldDB" id="A0AAD9KAY6"/>
<dbReference type="Pfam" id="PF00069">
    <property type="entry name" value="Pkinase"/>
    <property type="match status" value="1"/>
</dbReference>
<dbReference type="FunFam" id="1.10.510.10:FF:000708">
    <property type="entry name" value="serine/threonine-protein kinase par-1-like"/>
    <property type="match status" value="1"/>
</dbReference>
<evidence type="ECO:0000256" key="12">
    <source>
        <dbReference type="ARBA" id="ARBA00048679"/>
    </source>
</evidence>
<evidence type="ECO:0000259" key="17">
    <source>
        <dbReference type="PROSITE" id="PS50011"/>
    </source>
</evidence>
<evidence type="ECO:0000256" key="15">
    <source>
        <dbReference type="PROSITE-ProRule" id="PRU10141"/>
    </source>
</evidence>
<dbReference type="PANTHER" id="PTHR22984">
    <property type="entry name" value="SERINE/THREONINE-PROTEIN KINASE PIM"/>
    <property type="match status" value="1"/>
</dbReference>
<evidence type="ECO:0000313" key="19">
    <source>
        <dbReference type="Proteomes" id="UP001208570"/>
    </source>
</evidence>
<dbReference type="GO" id="GO:0005524">
    <property type="term" value="F:ATP binding"/>
    <property type="evidence" value="ECO:0007669"/>
    <property type="project" value="UniProtKB-UniRule"/>
</dbReference>
<accession>A0AAD9KAY6</accession>
<keyword evidence="7 15" id="KW-0547">Nucleotide-binding</keyword>
<feature type="binding site" evidence="14">
    <location>
        <begin position="52"/>
        <end position="60"/>
    </location>
    <ligand>
        <name>ATP</name>
        <dbReference type="ChEBI" id="CHEBI:30616"/>
    </ligand>
</feature>
<reference evidence="18" key="1">
    <citation type="journal article" date="2023" name="Mol. Biol. Evol.">
        <title>Third-Generation Sequencing Reveals the Adaptive Role of the Epigenome in Three Deep-Sea Polychaetes.</title>
        <authorList>
            <person name="Perez M."/>
            <person name="Aroh O."/>
            <person name="Sun Y."/>
            <person name="Lan Y."/>
            <person name="Juniper S.K."/>
            <person name="Young C.R."/>
            <person name="Angers B."/>
            <person name="Qian P.Y."/>
        </authorList>
    </citation>
    <scope>NUCLEOTIDE SEQUENCE</scope>
    <source>
        <strain evidence="18">P08H-3</strain>
    </source>
</reference>
<dbReference type="PANTHER" id="PTHR22984:SF25">
    <property type="entry name" value="PROTEIN KINASE DOMAIN-CONTAINING PROTEIN"/>
    <property type="match status" value="1"/>
</dbReference>
<evidence type="ECO:0000256" key="7">
    <source>
        <dbReference type="ARBA" id="ARBA00022741"/>
    </source>
</evidence>
<dbReference type="Gene3D" id="1.10.510.10">
    <property type="entry name" value="Transferase(Phosphotransferase) domain 1"/>
    <property type="match status" value="1"/>
</dbReference>
<evidence type="ECO:0000256" key="4">
    <source>
        <dbReference type="ARBA" id="ARBA00022527"/>
    </source>
</evidence>
<dbReference type="GO" id="GO:0030430">
    <property type="term" value="C:host cell cytoplasm"/>
    <property type="evidence" value="ECO:0007669"/>
    <property type="project" value="UniProtKB-SubCell"/>
</dbReference>
<evidence type="ECO:0000256" key="8">
    <source>
        <dbReference type="ARBA" id="ARBA00022777"/>
    </source>
</evidence>
<comment type="caution">
    <text evidence="18">The sequence shown here is derived from an EMBL/GenBank/DDBJ whole genome shotgun (WGS) entry which is preliminary data.</text>
</comment>
<dbReference type="Proteomes" id="UP001208570">
    <property type="component" value="Unassembled WGS sequence"/>
</dbReference>
<dbReference type="CDD" id="cd14005">
    <property type="entry name" value="STKc_PIM"/>
    <property type="match status" value="1"/>
</dbReference>
<dbReference type="InterPro" id="IPR008271">
    <property type="entry name" value="Ser/Thr_kinase_AS"/>
</dbReference>
<keyword evidence="9 14" id="KW-0067">ATP-binding</keyword>
<evidence type="ECO:0000256" key="1">
    <source>
        <dbReference type="ARBA" id="ARBA00004192"/>
    </source>
</evidence>
<name>A0AAD9KAY6_9ANNE</name>
<dbReference type="InterPro" id="IPR000719">
    <property type="entry name" value="Prot_kinase_dom"/>
</dbReference>
<dbReference type="PROSITE" id="PS00108">
    <property type="entry name" value="PROTEIN_KINASE_ST"/>
    <property type="match status" value="1"/>
</dbReference>
<dbReference type="InterPro" id="IPR051138">
    <property type="entry name" value="PIM_Ser/Thr_kinase"/>
</dbReference>
<comment type="subcellular location">
    <subcellularLocation>
        <location evidence="1">Host cytoplasm</location>
    </subcellularLocation>
</comment>
<dbReference type="GO" id="GO:0004674">
    <property type="term" value="F:protein serine/threonine kinase activity"/>
    <property type="evidence" value="ECO:0007669"/>
    <property type="project" value="UniProtKB-KW"/>
</dbReference>
<proteinExistence type="inferred from homology"/>
<dbReference type="SMART" id="SM00220">
    <property type="entry name" value="S_TKc"/>
    <property type="match status" value="1"/>
</dbReference>
<evidence type="ECO:0000256" key="2">
    <source>
        <dbReference type="ARBA" id="ARBA00012513"/>
    </source>
</evidence>
<evidence type="ECO:0000256" key="3">
    <source>
        <dbReference type="ARBA" id="ARBA00016885"/>
    </source>
</evidence>
<evidence type="ECO:0000256" key="11">
    <source>
        <dbReference type="ARBA" id="ARBA00047899"/>
    </source>
</evidence>
<dbReference type="EC" id="2.7.11.1" evidence="2"/>
<keyword evidence="4 16" id="KW-0723">Serine/threonine-protein kinase</keyword>
<keyword evidence="5" id="KW-0597">Phosphoprotein</keyword>
<keyword evidence="19" id="KW-1185">Reference proteome</keyword>
<dbReference type="InterPro" id="IPR011009">
    <property type="entry name" value="Kinase-like_dom_sf"/>
</dbReference>
<evidence type="ECO:0000256" key="9">
    <source>
        <dbReference type="ARBA" id="ARBA00022840"/>
    </source>
</evidence>
<dbReference type="InterPro" id="IPR017441">
    <property type="entry name" value="Protein_kinase_ATP_BS"/>
</dbReference>
<dbReference type="GO" id="GO:0005737">
    <property type="term" value="C:cytoplasm"/>
    <property type="evidence" value="ECO:0007669"/>
    <property type="project" value="TreeGrafter"/>
</dbReference>
<protein>
    <recommendedName>
        <fullName evidence="3">Serine/threonine-protein kinase 1</fullName>
        <ecNumber evidence="2">2.7.11.1</ecNumber>
    </recommendedName>
</protein>
<dbReference type="PIRSF" id="PIRSF037993">
    <property type="entry name" value="STPK_Pim-1"/>
    <property type="match status" value="1"/>
</dbReference>
<dbReference type="SUPFAM" id="SSF56112">
    <property type="entry name" value="Protein kinase-like (PK-like)"/>
    <property type="match status" value="1"/>
</dbReference>
<evidence type="ECO:0000256" key="6">
    <source>
        <dbReference type="ARBA" id="ARBA00022679"/>
    </source>
</evidence>
<keyword evidence="6" id="KW-0808">Transferase</keyword>
<evidence type="ECO:0000256" key="5">
    <source>
        <dbReference type="ARBA" id="ARBA00022553"/>
    </source>
</evidence>
<dbReference type="PROSITE" id="PS00107">
    <property type="entry name" value="PROTEIN_KINASE_ATP"/>
    <property type="match status" value="1"/>
</dbReference>
<evidence type="ECO:0000256" key="16">
    <source>
        <dbReference type="RuleBase" id="RU000304"/>
    </source>
</evidence>
<feature type="binding site" evidence="14">
    <location>
        <position position="127"/>
    </location>
    <ligand>
        <name>ATP</name>
        <dbReference type="ChEBI" id="CHEBI:30616"/>
    </ligand>
</feature>
<keyword evidence="8" id="KW-0418">Kinase</keyword>
<evidence type="ECO:0000256" key="13">
    <source>
        <dbReference type="PIRSR" id="PIRSR037993-1"/>
    </source>
</evidence>
<dbReference type="FunFam" id="3.30.200.20:FF:000547">
    <property type="entry name" value="Serine/threonine-protein kinase prk-2"/>
    <property type="match status" value="1"/>
</dbReference>
<evidence type="ECO:0000313" key="18">
    <source>
        <dbReference type="EMBL" id="KAK2167826.1"/>
    </source>
</evidence>
<dbReference type="PROSITE" id="PS50011">
    <property type="entry name" value="PROTEIN_KINASE_DOM"/>
    <property type="match status" value="1"/>
</dbReference>
<sequence length="318" mass="35602">MLSSASMSKMAKKFSNLGGKFSCGSSKESKAKDSKEIGRDSFEKTYVIEKILGSGGFGTVYAGTRKKDGKPVAIKHIAKEKVTEFAQLNGQTVPIEISLLEKVSHVNGVIGLFDFFEKKDSYILVMERPEPVKDMFDYITEKGALNEQLAQQFFRQIVETIIEVHKAGVVHRDIKDENILVNLKTGQLKLIDFGSGALLKDTVYTDFDGTRVYSPPEWIRYHRYHGRSATVWSLGVLLFDMVCGDIPFEQDEQIIKANIHFRGKLSNEVKDIIRQCLSIKPAERPTLEDLLLHPWLQLNSGSDSDGSLDSTTTSTESI</sequence>
<dbReference type="EMBL" id="JAODUP010000023">
    <property type="protein sequence ID" value="KAK2167826.1"/>
    <property type="molecule type" value="Genomic_DNA"/>
</dbReference>
<feature type="binding site" evidence="14">
    <location>
        <position position="134"/>
    </location>
    <ligand>
        <name>ATP</name>
        <dbReference type="ChEBI" id="CHEBI:30616"/>
    </ligand>
</feature>
<dbReference type="GO" id="GO:0043066">
    <property type="term" value="P:negative regulation of apoptotic process"/>
    <property type="evidence" value="ECO:0007669"/>
    <property type="project" value="InterPro"/>
</dbReference>